<keyword evidence="4" id="KW-1185">Reference proteome</keyword>
<dbReference type="OrthoDB" id="2655045at2"/>
<evidence type="ECO:0000256" key="1">
    <source>
        <dbReference type="SAM" id="Phobius"/>
    </source>
</evidence>
<accession>A0A0W1B295</accession>
<keyword evidence="1" id="KW-0472">Membrane</keyword>
<name>A0A0W1B295_9BACL</name>
<keyword evidence="1" id="KW-0812">Transmembrane</keyword>
<feature type="domain" description="DUF5301" evidence="2">
    <location>
        <begin position="39"/>
        <end position="101"/>
    </location>
</feature>
<gene>
    <name evidence="3" type="ORF">UQ64_12775</name>
</gene>
<sequence length="144" mass="16571">MKTRYVIILIPLVIITILWSVTLYHSYNSFGNLVMDKIDATEITSIEILKSSNDKQIKVDDPKEIEKIIHEFSDVKLRRSNASDKPTETYWISIFVNKGLRFGMNLTDTNFLYITDLASKNKYSSGNFKITSEFDGESITSLFK</sequence>
<dbReference type="Proteomes" id="UP000054709">
    <property type="component" value="Unassembled WGS sequence"/>
</dbReference>
<evidence type="ECO:0000313" key="3">
    <source>
        <dbReference type="EMBL" id="KTD87668.1"/>
    </source>
</evidence>
<dbReference type="InterPro" id="IPR033782">
    <property type="entry name" value="DUF5301"/>
</dbReference>
<protein>
    <recommendedName>
        <fullName evidence="2">DUF5301 domain-containing protein</fullName>
    </recommendedName>
</protein>
<evidence type="ECO:0000313" key="4">
    <source>
        <dbReference type="Proteomes" id="UP000054709"/>
    </source>
</evidence>
<feature type="transmembrane region" description="Helical" evidence="1">
    <location>
        <begin position="6"/>
        <end position="27"/>
    </location>
</feature>
<comment type="caution">
    <text evidence="3">The sequence shown here is derived from an EMBL/GenBank/DDBJ whole genome shotgun (WGS) entry which is preliminary data.</text>
</comment>
<evidence type="ECO:0000259" key="2">
    <source>
        <dbReference type="Pfam" id="PF17225"/>
    </source>
</evidence>
<dbReference type="Pfam" id="PF17225">
    <property type="entry name" value="DUF5301"/>
    <property type="match status" value="1"/>
</dbReference>
<organism evidence="3 4">
    <name type="scientific">Paenibacillus etheri</name>
    <dbReference type="NCBI Taxonomy" id="1306852"/>
    <lineage>
        <taxon>Bacteria</taxon>
        <taxon>Bacillati</taxon>
        <taxon>Bacillota</taxon>
        <taxon>Bacilli</taxon>
        <taxon>Bacillales</taxon>
        <taxon>Paenibacillaceae</taxon>
        <taxon>Paenibacillus</taxon>
    </lineage>
</organism>
<proteinExistence type="predicted"/>
<keyword evidence="1" id="KW-1133">Transmembrane helix</keyword>
<reference evidence="3 4" key="1">
    <citation type="journal article" date="2015" name="Int. Biodeterior. Biodegradation">
        <title>Physiological and genetic screening methods for the isolation of methyl tert-butyl ether-degrading bacteria for bioremediation purposes.</title>
        <authorList>
            <person name="Guisado I.M."/>
            <person name="Purswani J."/>
            <person name="Gonzalez Lopez J."/>
            <person name="Pozo C."/>
        </authorList>
    </citation>
    <scope>NUCLEOTIDE SEQUENCE [LARGE SCALE GENOMIC DNA]</scope>
    <source>
        <strain evidence="3 4">SH7</strain>
    </source>
</reference>
<dbReference type="AlphaFoldDB" id="A0A0W1B295"/>
<dbReference type="EMBL" id="LCZJ02000018">
    <property type="protein sequence ID" value="KTD87668.1"/>
    <property type="molecule type" value="Genomic_DNA"/>
</dbReference>